<dbReference type="SMART" id="SM00369">
    <property type="entry name" value="LRR_TYP"/>
    <property type="match status" value="7"/>
</dbReference>
<evidence type="ECO:0000256" key="24">
    <source>
        <dbReference type="ARBA" id="ARBA00072040"/>
    </source>
</evidence>
<evidence type="ECO:0000256" key="2">
    <source>
        <dbReference type="ARBA" id="ARBA00004389"/>
    </source>
</evidence>
<feature type="transmembrane region" description="Helical" evidence="26">
    <location>
        <begin position="668"/>
        <end position="688"/>
    </location>
</feature>
<feature type="domain" description="Protein kinase" evidence="27">
    <location>
        <begin position="726"/>
        <end position="1017"/>
    </location>
</feature>
<sequence length="1031" mass="112492">MKSRRQQRLRLLPALLSFISYLLLFFTTNASSSSPDNNDLTTLLSLKSFISEDPTGALSSWDALDNSTLNNGTHGFCRWTGVTCTSSFPPRVAALHLPGLGLVGTLSPHLGNLTQLNLLDLSHNKLEGEIPPSLAGCSVLCHLNLSGNFLSGAVPPAMGHLSRLAVLSMEKNNISGLIPSSFANLTALTVFGIASNSVHGEVPEWLGNLTRLIYLNIGQNIISGHVPPPLSELAHLQHLGVAGNVLEGTIPPSLFNMSSLEVFDVGNNNLSGSLPPDMGFMLPNLRIFNALGNRFEGPIPFSLSNISRLQTLNLNGNRFQGRIPPNIGINGVLVVFDVSDNELQATDPKDWDFLTSLANCKKLKTIGLETNNLSGTLPDTIANLSLELEYMWLQGNQITGHIPKAIGRYSKLKSLALGYNLFTGTIPSDIGKLTQLHDLCLEQNSFHGEIPPSLGNLTQLNWFNLSSNYLDGRIPATLGNLSTVTYFDISQNLLSGQIPEEIVSISSLTELFDLSNNALTGPIPLQIGRLVNLVKIDLSSNKLSGEIPGTIGRCLEMQFLYFQGNLLHGQIPNDLKAMKGLEVLDLSNNKLSGPIPEFLGSFMLLRSLNLSFNKLSGPVPNKNIFTNARSVSLASNGPLCGGPPFFHFPPCPYQSPSSNKQNQRLQTLIFIVPALAFVIICIATCYYIKKLKSKAVGCNQEHGSTIVSVMHHKISYSELSTATNSFSIENLIGRGSFGSVYKGILSFGRHSINVAVKIIDLQQRGACQSFMSECNALKRIKHRKLVKVITVCDSLDHNGDEFKALVLEFIPNGSLDKWLYPSCESVNRLSLEQRLSIALDIAEALEYLHHHINPSIAHCDIKPSNILLDEDMTAHIGDFGLAKIMNVGSSGKSLGGSTSVGIKGTFGYLAPECGTRTAISTEADVFSYGVLLLEMLTGRRPTDKLFHDATSLPKFVEMAYPDKLLEIMDPMMPYDGEEHDIVDLYIAPISRLGLACCRESSRQRMKMGEVLKELSTIKTEWERNISKFDDP</sequence>
<dbReference type="PROSITE" id="PS00108">
    <property type="entry name" value="PROTEIN_KINASE_ST"/>
    <property type="match status" value="1"/>
</dbReference>
<evidence type="ECO:0000256" key="15">
    <source>
        <dbReference type="ARBA" id="ARBA00022840"/>
    </source>
</evidence>
<keyword evidence="16 26" id="KW-1133">Transmembrane helix</keyword>
<dbReference type="PRINTS" id="PR00019">
    <property type="entry name" value="LEURICHRPT"/>
</dbReference>
<keyword evidence="19" id="KW-0325">Glycoprotein</keyword>
<dbReference type="FunFam" id="3.80.10.10:FF:000095">
    <property type="entry name" value="LRR receptor-like serine/threonine-protein kinase GSO1"/>
    <property type="match status" value="1"/>
</dbReference>
<evidence type="ECO:0000256" key="17">
    <source>
        <dbReference type="ARBA" id="ARBA00023136"/>
    </source>
</evidence>
<evidence type="ECO:0000256" key="16">
    <source>
        <dbReference type="ARBA" id="ARBA00022989"/>
    </source>
</evidence>
<dbReference type="FunFam" id="1.10.510.10:FF:000358">
    <property type="entry name" value="Putative leucine-rich repeat receptor-like serine/threonine-protein kinase"/>
    <property type="match status" value="1"/>
</dbReference>
<keyword evidence="14" id="KW-0418">Kinase</keyword>
<dbReference type="GO" id="GO:0004674">
    <property type="term" value="F:protein serine/threonine kinase activity"/>
    <property type="evidence" value="ECO:0007669"/>
    <property type="project" value="UniProtKB-KW"/>
</dbReference>
<dbReference type="SUPFAM" id="SSF52058">
    <property type="entry name" value="L domain-like"/>
    <property type="match status" value="2"/>
</dbReference>
<dbReference type="Gene3D" id="3.80.10.10">
    <property type="entry name" value="Ribonuclease Inhibitor"/>
    <property type="match status" value="4"/>
</dbReference>
<dbReference type="EC" id="2.7.11.1" evidence="4"/>
<dbReference type="AlphaFoldDB" id="A0A8T0RB62"/>
<evidence type="ECO:0000256" key="11">
    <source>
        <dbReference type="ARBA" id="ARBA00022729"/>
    </source>
</evidence>
<dbReference type="SMART" id="SM00220">
    <property type="entry name" value="S_TKc"/>
    <property type="match status" value="1"/>
</dbReference>
<dbReference type="InterPro" id="IPR001611">
    <property type="entry name" value="Leu-rich_rpt"/>
</dbReference>
<dbReference type="Gene3D" id="3.30.200.20">
    <property type="entry name" value="Phosphorylase Kinase, domain 1"/>
    <property type="match status" value="1"/>
</dbReference>
<evidence type="ECO:0000256" key="13">
    <source>
        <dbReference type="ARBA" id="ARBA00022741"/>
    </source>
</evidence>
<evidence type="ECO:0000256" key="19">
    <source>
        <dbReference type="ARBA" id="ARBA00023180"/>
    </source>
</evidence>
<dbReference type="InterPro" id="IPR017441">
    <property type="entry name" value="Protein_kinase_ATP_BS"/>
</dbReference>
<feature type="binding site" evidence="25">
    <location>
        <position position="757"/>
    </location>
    <ligand>
        <name>ATP</name>
        <dbReference type="ChEBI" id="CHEBI:30616"/>
    </ligand>
</feature>
<keyword evidence="5" id="KW-1003">Cell membrane</keyword>
<dbReference type="GO" id="GO:0005886">
    <property type="term" value="C:plasma membrane"/>
    <property type="evidence" value="ECO:0007669"/>
    <property type="project" value="UniProtKB-SubCell"/>
</dbReference>
<dbReference type="FunFam" id="3.80.10.10:FF:000317">
    <property type="entry name" value="Inactive leucine-rich repeat receptor-like protein kinase"/>
    <property type="match status" value="1"/>
</dbReference>
<evidence type="ECO:0000256" key="21">
    <source>
        <dbReference type="ARBA" id="ARBA00048679"/>
    </source>
</evidence>
<evidence type="ECO:0000256" key="1">
    <source>
        <dbReference type="ARBA" id="ARBA00004162"/>
    </source>
</evidence>
<evidence type="ECO:0000256" key="5">
    <source>
        <dbReference type="ARBA" id="ARBA00022475"/>
    </source>
</evidence>
<keyword evidence="17 26" id="KW-0472">Membrane</keyword>
<evidence type="ECO:0000256" key="4">
    <source>
        <dbReference type="ARBA" id="ARBA00012513"/>
    </source>
</evidence>
<dbReference type="InterPro" id="IPR000719">
    <property type="entry name" value="Prot_kinase_dom"/>
</dbReference>
<organism evidence="28 29">
    <name type="scientific">Panicum virgatum</name>
    <name type="common">Blackwell switchgrass</name>
    <dbReference type="NCBI Taxonomy" id="38727"/>
    <lineage>
        <taxon>Eukaryota</taxon>
        <taxon>Viridiplantae</taxon>
        <taxon>Streptophyta</taxon>
        <taxon>Embryophyta</taxon>
        <taxon>Tracheophyta</taxon>
        <taxon>Spermatophyta</taxon>
        <taxon>Magnoliopsida</taxon>
        <taxon>Liliopsida</taxon>
        <taxon>Poales</taxon>
        <taxon>Poaceae</taxon>
        <taxon>PACMAD clade</taxon>
        <taxon>Panicoideae</taxon>
        <taxon>Panicodae</taxon>
        <taxon>Paniceae</taxon>
        <taxon>Panicinae</taxon>
        <taxon>Panicum</taxon>
        <taxon>Panicum sect. Hiantes</taxon>
    </lineage>
</organism>
<keyword evidence="6" id="KW-0723">Serine/threonine-protein kinase</keyword>
<dbReference type="PROSITE" id="PS00107">
    <property type="entry name" value="PROTEIN_KINASE_ATP"/>
    <property type="match status" value="1"/>
</dbReference>
<proteinExistence type="inferred from homology"/>
<evidence type="ECO:0000256" key="8">
    <source>
        <dbReference type="ARBA" id="ARBA00022614"/>
    </source>
</evidence>
<dbReference type="Proteomes" id="UP000823388">
    <property type="component" value="Chromosome 6K"/>
</dbReference>
<keyword evidence="13 25" id="KW-0547">Nucleotide-binding</keyword>
<evidence type="ECO:0000256" key="23">
    <source>
        <dbReference type="ARBA" id="ARBA00056628"/>
    </source>
</evidence>
<dbReference type="InterPro" id="IPR011009">
    <property type="entry name" value="Kinase-like_dom_sf"/>
</dbReference>
<gene>
    <name evidence="28" type="ORF">PVAP13_6KG148842</name>
</gene>
<evidence type="ECO:0000256" key="18">
    <source>
        <dbReference type="ARBA" id="ARBA00023170"/>
    </source>
</evidence>
<protein>
    <recommendedName>
        <fullName evidence="24">Receptor kinase-like protein Xa21</fullName>
        <ecNumber evidence="4">2.7.11.1</ecNumber>
    </recommendedName>
</protein>
<dbReference type="OrthoDB" id="676979at2759"/>
<dbReference type="FunFam" id="3.30.200.20:FF:000432">
    <property type="entry name" value="LRR receptor-like serine/threonine-protein kinase EFR"/>
    <property type="match status" value="1"/>
</dbReference>
<dbReference type="SUPFAM" id="SSF56112">
    <property type="entry name" value="Protein kinase-like (PK-like)"/>
    <property type="match status" value="1"/>
</dbReference>
<evidence type="ECO:0000256" key="14">
    <source>
        <dbReference type="ARBA" id="ARBA00022777"/>
    </source>
</evidence>
<evidence type="ECO:0000259" key="27">
    <source>
        <dbReference type="PROSITE" id="PS50011"/>
    </source>
</evidence>
<keyword evidence="8" id="KW-0433">Leucine-rich repeat</keyword>
<dbReference type="GO" id="GO:0005524">
    <property type="term" value="F:ATP binding"/>
    <property type="evidence" value="ECO:0007669"/>
    <property type="project" value="UniProtKB-UniRule"/>
</dbReference>
<evidence type="ECO:0000313" key="29">
    <source>
        <dbReference type="Proteomes" id="UP000823388"/>
    </source>
</evidence>
<keyword evidence="9" id="KW-0808">Transferase</keyword>
<keyword evidence="10 26" id="KW-0812">Transmembrane</keyword>
<evidence type="ECO:0000256" key="22">
    <source>
        <dbReference type="ARBA" id="ARBA00054320"/>
    </source>
</evidence>
<evidence type="ECO:0000313" key="28">
    <source>
        <dbReference type="EMBL" id="KAG2583102.1"/>
    </source>
</evidence>
<keyword evidence="29" id="KW-1185">Reference proteome</keyword>
<comment type="subcellular location">
    <subcellularLocation>
        <location evidence="1">Cell membrane</location>
        <topology evidence="1">Single-pass membrane protein</topology>
    </subcellularLocation>
    <subcellularLocation>
        <location evidence="2">Endoplasmic reticulum membrane</location>
        <topology evidence="2">Single-pass membrane protein</topology>
    </subcellularLocation>
</comment>
<keyword evidence="11" id="KW-0732">Signal</keyword>
<keyword evidence="18" id="KW-0675">Receptor</keyword>
<dbReference type="InterPro" id="IPR008271">
    <property type="entry name" value="Ser/Thr_kinase_AS"/>
</dbReference>
<comment type="catalytic activity">
    <reaction evidence="21">
        <text>L-seryl-[protein] + ATP = O-phospho-L-seryl-[protein] + ADP + H(+)</text>
        <dbReference type="Rhea" id="RHEA:17989"/>
        <dbReference type="Rhea" id="RHEA-COMP:9863"/>
        <dbReference type="Rhea" id="RHEA-COMP:11604"/>
        <dbReference type="ChEBI" id="CHEBI:15378"/>
        <dbReference type="ChEBI" id="CHEBI:29999"/>
        <dbReference type="ChEBI" id="CHEBI:30616"/>
        <dbReference type="ChEBI" id="CHEBI:83421"/>
        <dbReference type="ChEBI" id="CHEBI:456216"/>
        <dbReference type="EC" id="2.7.11.1"/>
    </reaction>
</comment>
<dbReference type="InterPro" id="IPR003591">
    <property type="entry name" value="Leu-rich_rpt_typical-subtyp"/>
</dbReference>
<keyword evidence="15 25" id="KW-0067">ATP-binding</keyword>
<comment type="similarity">
    <text evidence="3">Belongs to the protein kinase superfamily. Ser/Thr protein kinase family.</text>
</comment>
<evidence type="ECO:0000256" key="3">
    <source>
        <dbReference type="ARBA" id="ARBA00008684"/>
    </source>
</evidence>
<evidence type="ECO:0000256" key="12">
    <source>
        <dbReference type="ARBA" id="ARBA00022737"/>
    </source>
</evidence>
<comment type="caution">
    <text evidence="28">The sequence shown here is derived from an EMBL/GenBank/DDBJ whole genome shotgun (WGS) entry which is preliminary data.</text>
</comment>
<evidence type="ECO:0000256" key="25">
    <source>
        <dbReference type="PROSITE-ProRule" id="PRU10141"/>
    </source>
</evidence>
<keyword evidence="7" id="KW-0597">Phosphoprotein</keyword>
<dbReference type="GO" id="GO:0005789">
    <property type="term" value="C:endoplasmic reticulum membrane"/>
    <property type="evidence" value="ECO:0007669"/>
    <property type="project" value="UniProtKB-SubCell"/>
</dbReference>
<evidence type="ECO:0000256" key="7">
    <source>
        <dbReference type="ARBA" id="ARBA00022553"/>
    </source>
</evidence>
<dbReference type="PANTHER" id="PTHR27000:SF777">
    <property type="entry name" value="PROTEIN KINASE DOMAIN-CONTAINING PROTEIN"/>
    <property type="match status" value="1"/>
</dbReference>
<dbReference type="Gene3D" id="1.10.510.10">
    <property type="entry name" value="Transferase(Phosphotransferase) domain 1"/>
    <property type="match status" value="1"/>
</dbReference>
<evidence type="ECO:0000256" key="6">
    <source>
        <dbReference type="ARBA" id="ARBA00022527"/>
    </source>
</evidence>
<evidence type="ECO:0000256" key="20">
    <source>
        <dbReference type="ARBA" id="ARBA00047899"/>
    </source>
</evidence>
<evidence type="ECO:0000256" key="26">
    <source>
        <dbReference type="SAM" id="Phobius"/>
    </source>
</evidence>
<dbReference type="InterPro" id="IPR013210">
    <property type="entry name" value="LRR_N_plant-typ"/>
</dbReference>
<evidence type="ECO:0000256" key="10">
    <source>
        <dbReference type="ARBA" id="ARBA00022692"/>
    </source>
</evidence>
<dbReference type="PROSITE" id="PS50011">
    <property type="entry name" value="PROTEIN_KINASE_DOM"/>
    <property type="match status" value="1"/>
</dbReference>
<keyword evidence="12" id="KW-0677">Repeat</keyword>
<reference evidence="28" key="1">
    <citation type="submission" date="2020-05" db="EMBL/GenBank/DDBJ databases">
        <title>WGS assembly of Panicum virgatum.</title>
        <authorList>
            <person name="Lovell J.T."/>
            <person name="Jenkins J."/>
            <person name="Shu S."/>
            <person name="Juenger T.E."/>
            <person name="Schmutz J."/>
        </authorList>
    </citation>
    <scope>NUCLEOTIDE SEQUENCE</scope>
    <source>
        <strain evidence="28">AP13</strain>
    </source>
</reference>
<dbReference type="EMBL" id="CM029047">
    <property type="protein sequence ID" value="KAG2583102.1"/>
    <property type="molecule type" value="Genomic_DNA"/>
</dbReference>
<comment type="function">
    <text evidence="23">The processed protein kinase Xa21 chain released by protein cleavage after X.oryzae pv. oryzae protein Ax21 detection translocates into the nucleus where it can bind and regulate WRKY62, a transcription factor. Confers resistance to the bacterial pathogen X.oryzae pv. oryzae (Xoo).</text>
</comment>
<comment type="function">
    <text evidence="22">Receptor kinase that detects X.oryzae pv. oryzae protein Ax21 to promote innate immunity. Following X.oryzae pv. oryzae protein Ax21 detection, undergoes cleavage, releasing the processed protein kinase Xa21 chain.</text>
</comment>
<evidence type="ECO:0000256" key="9">
    <source>
        <dbReference type="ARBA" id="ARBA00022679"/>
    </source>
</evidence>
<name>A0A8T0RB62_PANVG</name>
<dbReference type="PANTHER" id="PTHR27000">
    <property type="entry name" value="LEUCINE-RICH REPEAT RECEPTOR-LIKE PROTEIN KINASE FAMILY PROTEIN-RELATED"/>
    <property type="match status" value="1"/>
</dbReference>
<accession>A0A8T0RB62</accession>
<dbReference type="InterPro" id="IPR032675">
    <property type="entry name" value="LRR_dom_sf"/>
</dbReference>
<dbReference type="Pfam" id="PF00560">
    <property type="entry name" value="LRR_1"/>
    <property type="match status" value="10"/>
</dbReference>
<comment type="catalytic activity">
    <reaction evidence="20">
        <text>L-threonyl-[protein] + ATP = O-phospho-L-threonyl-[protein] + ADP + H(+)</text>
        <dbReference type="Rhea" id="RHEA:46608"/>
        <dbReference type="Rhea" id="RHEA-COMP:11060"/>
        <dbReference type="Rhea" id="RHEA-COMP:11605"/>
        <dbReference type="ChEBI" id="CHEBI:15378"/>
        <dbReference type="ChEBI" id="CHEBI:30013"/>
        <dbReference type="ChEBI" id="CHEBI:30616"/>
        <dbReference type="ChEBI" id="CHEBI:61977"/>
        <dbReference type="ChEBI" id="CHEBI:456216"/>
        <dbReference type="EC" id="2.7.11.1"/>
    </reaction>
</comment>
<dbReference type="Pfam" id="PF08263">
    <property type="entry name" value="LRRNT_2"/>
    <property type="match status" value="1"/>
</dbReference>
<dbReference type="Pfam" id="PF00069">
    <property type="entry name" value="Pkinase"/>
    <property type="match status" value="1"/>
</dbReference>